<dbReference type="EMBL" id="JRFJ01000004">
    <property type="protein sequence ID" value="KHJ53811.1"/>
    <property type="molecule type" value="Genomic_DNA"/>
</dbReference>
<evidence type="ECO:0000259" key="1">
    <source>
        <dbReference type="Pfam" id="PF00501"/>
    </source>
</evidence>
<accession>A0A0B1Q367</accession>
<dbReference type="STRING" id="370622.LA66_14500"/>
<comment type="caution">
    <text evidence="2">The sequence shown here is derived from an EMBL/GenBank/DDBJ whole genome shotgun (WGS) entry which is preliminary data.</text>
</comment>
<proteinExistence type="predicted"/>
<dbReference type="RefSeq" id="WP_039194636.1">
    <property type="nucleotide sequence ID" value="NZ_JRFJ01000004.1"/>
</dbReference>
<evidence type="ECO:0000313" key="2">
    <source>
        <dbReference type="EMBL" id="KHJ53811.1"/>
    </source>
</evidence>
<feature type="domain" description="AMP-dependent synthetase/ligase" evidence="1">
    <location>
        <begin position="120"/>
        <end position="277"/>
    </location>
</feature>
<reference evidence="2 3" key="1">
    <citation type="submission" date="2014-09" db="EMBL/GenBank/DDBJ databases">
        <title>Isolation and characterization of Aurantimonas altamirensis ON-56566 from clinical sample following a dog bite.</title>
        <authorList>
            <person name="Eshaghi A."/>
            <person name="Li A."/>
            <person name="Shahinas D."/>
            <person name="Bahn P."/>
            <person name="Kus J.V."/>
            <person name="Patel S.N."/>
        </authorList>
    </citation>
    <scope>NUCLEOTIDE SEQUENCE [LARGE SCALE GENOMIC DNA]</scope>
    <source>
        <strain evidence="2 3">ON-56566</strain>
    </source>
</reference>
<evidence type="ECO:0000313" key="3">
    <source>
        <dbReference type="Proteomes" id="UP000030826"/>
    </source>
</evidence>
<dbReference type="InterPro" id="IPR042099">
    <property type="entry name" value="ANL_N_sf"/>
</dbReference>
<dbReference type="InterPro" id="IPR045851">
    <property type="entry name" value="AMP-bd_C_sf"/>
</dbReference>
<sequence length="408" mass="43815">MWRFDPDLEGRRPETRQAEQFLHLRALLSRAMAEAPGWRQRLAGIDLDGIVAPPDLARLPLLRKSDLPALQQADPPFGGLTLSKPGRLARLYLSPGPIADPEGSGPDWWGAARAFHALGLRPGDIVHNAFSYHLTPAGTMFESGAHALGCAVIPAGTGGTEGQLDAMARFRPTAYCGTPDFLKILIDKAGETARDVSFLTRALVSGAALPPSLRATLEGHGLTVRQAFGTADLGIVAYETGAPEHGMVVGEDVIVEIVAPGTGEPLPDGEVGELVITRLNADYPLFRFATGDLSAFMTEPVPDGRTNRRIRGWMGRADQATKVRGMFVRPEQIAEIGRRHPGLKRLRLVVSRTDERDEMRLLAESAETGIDAALRETLADVTKLKGAVSIVAPGTLPQDGKVISDERG</sequence>
<dbReference type="PANTHER" id="PTHR43845">
    <property type="entry name" value="BLR5969 PROTEIN"/>
    <property type="match status" value="1"/>
</dbReference>
<gene>
    <name evidence="2" type="ORF">LA66_14500</name>
</gene>
<protein>
    <submittedName>
        <fullName evidence="2">AMP-dependent synthetase</fullName>
    </submittedName>
</protein>
<dbReference type="PANTHER" id="PTHR43845:SF1">
    <property type="entry name" value="BLR5969 PROTEIN"/>
    <property type="match status" value="1"/>
</dbReference>
<dbReference type="OrthoDB" id="580775at2"/>
<dbReference type="SUPFAM" id="SSF56801">
    <property type="entry name" value="Acetyl-CoA synthetase-like"/>
    <property type="match status" value="1"/>
</dbReference>
<organism evidence="2 3">
    <name type="scientific">Aureimonas altamirensis</name>
    <dbReference type="NCBI Taxonomy" id="370622"/>
    <lineage>
        <taxon>Bacteria</taxon>
        <taxon>Pseudomonadati</taxon>
        <taxon>Pseudomonadota</taxon>
        <taxon>Alphaproteobacteria</taxon>
        <taxon>Hyphomicrobiales</taxon>
        <taxon>Aurantimonadaceae</taxon>
        <taxon>Aureimonas</taxon>
    </lineage>
</organism>
<dbReference type="Pfam" id="PF00501">
    <property type="entry name" value="AMP-binding"/>
    <property type="match status" value="1"/>
</dbReference>
<dbReference type="Proteomes" id="UP000030826">
    <property type="component" value="Unassembled WGS sequence"/>
</dbReference>
<dbReference type="InterPro" id="IPR000873">
    <property type="entry name" value="AMP-dep_synth/lig_dom"/>
</dbReference>
<dbReference type="Gene3D" id="3.30.300.30">
    <property type="match status" value="1"/>
</dbReference>
<dbReference type="AlphaFoldDB" id="A0A0B1Q367"/>
<name>A0A0B1Q367_9HYPH</name>
<dbReference type="Gene3D" id="3.40.50.12780">
    <property type="entry name" value="N-terminal domain of ligase-like"/>
    <property type="match status" value="1"/>
</dbReference>